<proteinExistence type="predicted"/>
<dbReference type="Proteomes" id="UP000663203">
    <property type="component" value="Chromosome"/>
</dbReference>
<dbReference type="AlphaFoldDB" id="A0A8A2VG94"/>
<evidence type="ECO:0000313" key="6">
    <source>
        <dbReference type="Proteomes" id="UP000663203"/>
    </source>
</evidence>
<dbReference type="Pfam" id="PF12826">
    <property type="entry name" value="HHH_2"/>
    <property type="match status" value="1"/>
</dbReference>
<keyword evidence="6" id="KW-1185">Reference proteome</keyword>
<evidence type="ECO:0000313" key="5">
    <source>
        <dbReference type="EMBL" id="QSX01164.1"/>
    </source>
</evidence>
<evidence type="ECO:0000256" key="1">
    <source>
        <dbReference type="ARBA" id="ARBA00022763"/>
    </source>
</evidence>
<evidence type="ECO:0000256" key="3">
    <source>
        <dbReference type="SAM" id="MobiDB-lite"/>
    </source>
</evidence>
<dbReference type="KEGG" id="hakz:J0X25_08815"/>
<keyword evidence="1" id="KW-0227">DNA damage</keyword>
<dbReference type="SMART" id="SM00278">
    <property type="entry name" value="HhH1"/>
    <property type="match status" value="2"/>
</dbReference>
<dbReference type="InterPro" id="IPR041663">
    <property type="entry name" value="DisA/LigA_HHH"/>
</dbReference>
<dbReference type="InterPro" id="IPR003583">
    <property type="entry name" value="Hlx-hairpin-Hlx_DNA-bd_motif"/>
</dbReference>
<dbReference type="EMBL" id="CP071462">
    <property type="protein sequence ID" value="QSX01164.1"/>
    <property type="molecule type" value="Genomic_DNA"/>
</dbReference>
<feature type="domain" description="Helix-hairpin-helix DNA-binding motif class 1" evidence="4">
    <location>
        <begin position="86"/>
        <end position="105"/>
    </location>
</feature>
<gene>
    <name evidence="5" type="ORF">J0X25_08815</name>
</gene>
<dbReference type="SUPFAM" id="SSF47781">
    <property type="entry name" value="RuvA domain 2-like"/>
    <property type="match status" value="1"/>
</dbReference>
<dbReference type="GO" id="GO:0006281">
    <property type="term" value="P:DNA repair"/>
    <property type="evidence" value="ECO:0007669"/>
    <property type="project" value="UniProtKB-KW"/>
</dbReference>
<accession>A0A8A2VG94</accession>
<dbReference type="Gene3D" id="1.10.150.20">
    <property type="entry name" value="5' to 3' exonuclease, C-terminal subdomain"/>
    <property type="match status" value="1"/>
</dbReference>
<dbReference type="InterPro" id="IPR010994">
    <property type="entry name" value="RuvA_2-like"/>
</dbReference>
<sequence>MKRTADKVSRTAKKIDRSAQDHRKKTLKAKFYQGQISASEFESEFSGQNAGIKVILEDVNGVGESTSQAIAQEYENLADLEGTDRERLESVRGVGPSTADAVLDLIR</sequence>
<feature type="region of interest" description="Disordered" evidence="3">
    <location>
        <begin position="1"/>
        <end position="22"/>
    </location>
</feature>
<organism evidence="5 6">
    <name type="scientific">Haloterrigena alkaliphila</name>
    <dbReference type="NCBI Taxonomy" id="2816475"/>
    <lineage>
        <taxon>Archaea</taxon>
        <taxon>Methanobacteriati</taxon>
        <taxon>Methanobacteriota</taxon>
        <taxon>Stenosarchaea group</taxon>
        <taxon>Halobacteria</taxon>
        <taxon>Halobacteriales</taxon>
        <taxon>Natrialbaceae</taxon>
        <taxon>Haloterrigena</taxon>
    </lineage>
</organism>
<reference evidence="5 6" key="1">
    <citation type="submission" date="2021-03" db="EMBL/GenBank/DDBJ databases">
        <title>Haloterrigena longa sp. nov. and Haloterrigena limicola sp. nov., extremely halophilic archaea isolated from a salt lake.</title>
        <authorList>
            <person name="Henglin C."/>
        </authorList>
    </citation>
    <scope>NUCLEOTIDE SEQUENCE [LARGE SCALE GENOMIC DNA]</scope>
    <source>
        <strain evidence="5 6">KZCA68</strain>
    </source>
</reference>
<feature type="domain" description="Helix-hairpin-helix DNA-binding motif class 1" evidence="4">
    <location>
        <begin position="54"/>
        <end position="73"/>
    </location>
</feature>
<keyword evidence="2" id="KW-0234">DNA repair</keyword>
<feature type="compositionally biased region" description="Basic and acidic residues" evidence="3">
    <location>
        <begin position="1"/>
        <end position="21"/>
    </location>
</feature>
<protein>
    <recommendedName>
        <fullName evidence="4">Helix-hairpin-helix DNA-binding motif class 1 domain-containing protein</fullName>
    </recommendedName>
</protein>
<dbReference type="GO" id="GO:0003677">
    <property type="term" value="F:DNA binding"/>
    <property type="evidence" value="ECO:0007669"/>
    <property type="project" value="InterPro"/>
</dbReference>
<evidence type="ECO:0000259" key="4">
    <source>
        <dbReference type="SMART" id="SM00278"/>
    </source>
</evidence>
<name>A0A8A2VG94_9EURY</name>
<evidence type="ECO:0000256" key="2">
    <source>
        <dbReference type="ARBA" id="ARBA00023204"/>
    </source>
</evidence>